<evidence type="ECO:0000313" key="2">
    <source>
        <dbReference type="EMBL" id="KAF2855250.1"/>
    </source>
</evidence>
<accession>A0A6A7BIH7</accession>
<feature type="compositionally biased region" description="Low complexity" evidence="1">
    <location>
        <begin position="253"/>
        <end position="270"/>
    </location>
</feature>
<name>A0A6A7BIH7_9PLEO</name>
<feature type="region of interest" description="Disordered" evidence="1">
    <location>
        <begin position="247"/>
        <end position="270"/>
    </location>
</feature>
<evidence type="ECO:0000256" key="1">
    <source>
        <dbReference type="SAM" id="MobiDB-lite"/>
    </source>
</evidence>
<gene>
    <name evidence="2" type="ORF">T440DRAFT_206848</name>
</gene>
<dbReference type="EMBL" id="MU006291">
    <property type="protein sequence ID" value="KAF2855250.1"/>
    <property type="molecule type" value="Genomic_DNA"/>
</dbReference>
<dbReference type="AlphaFoldDB" id="A0A6A7BIH7"/>
<feature type="region of interest" description="Disordered" evidence="1">
    <location>
        <begin position="96"/>
        <end position="120"/>
    </location>
</feature>
<sequence>MGVWFRVKVRQHLQQVRHGLPMSSICAALRMARATVAWAWCATAPWMQRHAGNDGLGEVEANGRVCTCDRCCDACTWAPSLLRRVRYVVGVSVSPRPTSPARAHGSFDSPASPRVGMPIPVRRPRRAQGLTSEAARTEQRASHGRIAWTSCLSPVASSHPQHMLDAALAHGHTVTTDPASKHPEQACVPPISRLLDPDTRRCRVFISPLYHHRHFHSSVTANRFPPGLLVHLGAALRHFPHPLGRISPGIATSSPQQRSSGSLSPSYWVL</sequence>
<proteinExistence type="predicted"/>
<protein>
    <submittedName>
        <fullName evidence="2">Uncharacterized protein</fullName>
    </submittedName>
</protein>
<keyword evidence="3" id="KW-1185">Reference proteome</keyword>
<reference evidence="2" key="1">
    <citation type="submission" date="2020-01" db="EMBL/GenBank/DDBJ databases">
        <authorList>
            <consortium name="DOE Joint Genome Institute"/>
            <person name="Haridas S."/>
            <person name="Albert R."/>
            <person name="Binder M."/>
            <person name="Bloem J."/>
            <person name="Labutti K."/>
            <person name="Salamov A."/>
            <person name="Andreopoulos B."/>
            <person name="Baker S.E."/>
            <person name="Barry K."/>
            <person name="Bills G."/>
            <person name="Bluhm B.H."/>
            <person name="Cannon C."/>
            <person name="Castanera R."/>
            <person name="Culley D.E."/>
            <person name="Daum C."/>
            <person name="Ezra D."/>
            <person name="Gonzalez J.B."/>
            <person name="Henrissat B."/>
            <person name="Kuo A."/>
            <person name="Liang C."/>
            <person name="Lipzen A."/>
            <person name="Lutzoni F."/>
            <person name="Magnuson J."/>
            <person name="Mondo S."/>
            <person name="Nolan M."/>
            <person name="Ohm R."/>
            <person name="Pangilinan J."/>
            <person name="Park H.-J."/>
            <person name="Ramirez L."/>
            <person name="Alfaro M."/>
            <person name="Sun H."/>
            <person name="Tritt A."/>
            <person name="Yoshinaga Y."/>
            <person name="Zwiers L.-H."/>
            <person name="Turgeon B.G."/>
            <person name="Goodwin S.B."/>
            <person name="Spatafora J.W."/>
            <person name="Crous P.W."/>
            <person name="Grigoriev I.V."/>
        </authorList>
    </citation>
    <scope>NUCLEOTIDE SEQUENCE</scope>
    <source>
        <strain evidence="2">IPT5</strain>
    </source>
</reference>
<organism evidence="2 3">
    <name type="scientific">Plenodomus tracheiphilus IPT5</name>
    <dbReference type="NCBI Taxonomy" id="1408161"/>
    <lineage>
        <taxon>Eukaryota</taxon>
        <taxon>Fungi</taxon>
        <taxon>Dikarya</taxon>
        <taxon>Ascomycota</taxon>
        <taxon>Pezizomycotina</taxon>
        <taxon>Dothideomycetes</taxon>
        <taxon>Pleosporomycetidae</taxon>
        <taxon>Pleosporales</taxon>
        <taxon>Pleosporineae</taxon>
        <taxon>Leptosphaeriaceae</taxon>
        <taxon>Plenodomus</taxon>
    </lineage>
</organism>
<evidence type="ECO:0000313" key="3">
    <source>
        <dbReference type="Proteomes" id="UP000799423"/>
    </source>
</evidence>
<dbReference type="Proteomes" id="UP000799423">
    <property type="component" value="Unassembled WGS sequence"/>
</dbReference>